<sequence length="412" mass="45512">MRPRHILFAVTGGSGHIRPTFGVLDELSARGYDISFVTSGDYFDDLAQVGARQIRHRSIFEDGVDLPEMVEQEDAEALTVRAFINENLAMLRAAESALDENPPDLVVYDIFPLIAGRLLAARWQRPAVCINGGFASNEHYSVWEALSAVHGHRPIVETETFQQMISELLPEYGIDRSPTEFWNAIEDLNVIFLPRSFQVKSDTFDDRFVFVGPSFSQGRLQPGWRPPEEDGDVLLVSLGSTFNGHPEFFRSCAQAFAGTPWHVVIATGNGTDPKALEPLPPNVEAHQYISFMEVLRHAKAFILQGTLGATMEAVHWGCPMLYFTEYAVEARPFAERSVELGLGHVLRPEQVEGAGLVSAVENLVADDAVRRRISRMRAEARDAGGAVRAAEAIDAYARRAVSRSDGAFGAVR</sequence>
<evidence type="ECO:0000313" key="4">
    <source>
        <dbReference type="EMBL" id="SNS50546.1"/>
    </source>
</evidence>
<dbReference type="GO" id="GO:0008194">
    <property type="term" value="F:UDP-glycosyltransferase activity"/>
    <property type="evidence" value="ECO:0007669"/>
    <property type="project" value="InterPro"/>
</dbReference>
<reference evidence="5" key="1">
    <citation type="submission" date="2017-06" db="EMBL/GenBank/DDBJ databases">
        <authorList>
            <person name="Varghese N."/>
            <person name="Submissions S."/>
        </authorList>
    </citation>
    <scope>NUCLEOTIDE SEQUENCE [LARGE SCALE GENOMIC DNA]</scope>
    <source>
        <strain evidence="5">DSM 44485</strain>
    </source>
</reference>
<dbReference type="NCBIfam" id="TIGR01426">
    <property type="entry name" value="MGT"/>
    <property type="match status" value="1"/>
</dbReference>
<dbReference type="CDD" id="cd03784">
    <property type="entry name" value="GT1_Gtf-like"/>
    <property type="match status" value="1"/>
</dbReference>
<dbReference type="Gene3D" id="3.40.50.2000">
    <property type="entry name" value="Glycogen Phosphorylase B"/>
    <property type="match status" value="2"/>
</dbReference>
<dbReference type="GO" id="GO:0016758">
    <property type="term" value="F:hexosyltransferase activity"/>
    <property type="evidence" value="ECO:0007669"/>
    <property type="project" value="InterPro"/>
</dbReference>
<keyword evidence="5" id="KW-1185">Reference proteome</keyword>
<feature type="domain" description="Erythromycin biosynthesis protein CIII-like C-terminal" evidence="3">
    <location>
        <begin position="264"/>
        <end position="380"/>
    </location>
</feature>
<dbReference type="PANTHER" id="PTHR21015">
    <property type="entry name" value="UDP-N-ACETYLGLUCOSAMINE--N-ACETYLMURAMYL-(PENTAPEPTIDE) PYROPHOSPHORYL-UNDECAPRENOL N-ACETYLGLUCOSAMINE TRANSFERASE 1"/>
    <property type="match status" value="1"/>
</dbReference>
<proteinExistence type="inferred from homology"/>
<organism evidence="4 5">
    <name type="scientific">Actinomadura mexicana</name>
    <dbReference type="NCBI Taxonomy" id="134959"/>
    <lineage>
        <taxon>Bacteria</taxon>
        <taxon>Bacillati</taxon>
        <taxon>Actinomycetota</taxon>
        <taxon>Actinomycetes</taxon>
        <taxon>Streptosporangiales</taxon>
        <taxon>Thermomonosporaceae</taxon>
        <taxon>Actinomadura</taxon>
    </lineage>
</organism>
<dbReference type="FunFam" id="3.40.50.2000:FF:000072">
    <property type="entry name" value="Glycosyl transferase"/>
    <property type="match status" value="1"/>
</dbReference>
<evidence type="ECO:0000313" key="5">
    <source>
        <dbReference type="Proteomes" id="UP000198420"/>
    </source>
</evidence>
<dbReference type="PANTHER" id="PTHR21015:SF22">
    <property type="entry name" value="GLYCOSYLTRANSFERASE"/>
    <property type="match status" value="1"/>
</dbReference>
<dbReference type="Proteomes" id="UP000198420">
    <property type="component" value="Unassembled WGS sequence"/>
</dbReference>
<dbReference type="InterPro" id="IPR006326">
    <property type="entry name" value="UDPGT_MGT-like"/>
</dbReference>
<dbReference type="Pfam" id="PF06722">
    <property type="entry name" value="EryCIII-like_C"/>
    <property type="match status" value="1"/>
</dbReference>
<gene>
    <name evidence="4" type="ORF">SAMN06265355_11941</name>
</gene>
<evidence type="ECO:0000259" key="3">
    <source>
        <dbReference type="Pfam" id="PF06722"/>
    </source>
</evidence>
<comment type="similarity">
    <text evidence="1">Belongs to the UDP-glycosyltransferase family.</text>
</comment>
<keyword evidence="2 4" id="KW-0808">Transferase</keyword>
<dbReference type="OrthoDB" id="6620093at2"/>
<dbReference type="RefSeq" id="WP_089316031.1">
    <property type="nucleotide sequence ID" value="NZ_FZNP01000019.1"/>
</dbReference>
<dbReference type="EMBL" id="FZNP01000019">
    <property type="protein sequence ID" value="SNS50546.1"/>
    <property type="molecule type" value="Genomic_DNA"/>
</dbReference>
<name>A0A239F0U7_9ACTN</name>
<dbReference type="InterPro" id="IPR010610">
    <property type="entry name" value="EryCIII-like_C"/>
</dbReference>
<dbReference type="SUPFAM" id="SSF53756">
    <property type="entry name" value="UDP-Glycosyltransferase/glycogen phosphorylase"/>
    <property type="match status" value="1"/>
</dbReference>
<accession>A0A239F0U7</accession>
<evidence type="ECO:0000256" key="2">
    <source>
        <dbReference type="ARBA" id="ARBA00022679"/>
    </source>
</evidence>
<evidence type="ECO:0000256" key="1">
    <source>
        <dbReference type="ARBA" id="ARBA00009995"/>
    </source>
</evidence>
<dbReference type="AlphaFoldDB" id="A0A239F0U7"/>
<dbReference type="InterPro" id="IPR002213">
    <property type="entry name" value="UDP_glucos_trans"/>
</dbReference>
<protein>
    <submittedName>
        <fullName evidence="4">dTDP-L-oleandrosyltransferase</fullName>
    </submittedName>
</protein>